<dbReference type="OrthoDB" id="1495241at2"/>
<name>W0F5H2_9BACT</name>
<dbReference type="Gene3D" id="3.40.1440.10">
    <property type="entry name" value="GIY-YIG endonuclease"/>
    <property type="match status" value="1"/>
</dbReference>
<dbReference type="SUPFAM" id="SSF82771">
    <property type="entry name" value="GIY-YIG endonuclease"/>
    <property type="match status" value="1"/>
</dbReference>
<dbReference type="Proteomes" id="UP000003586">
    <property type="component" value="Chromosome"/>
</dbReference>
<dbReference type="STRING" id="929713.NIASO_19035"/>
<dbReference type="InterPro" id="IPR035901">
    <property type="entry name" value="GIY-YIG_endonuc_sf"/>
</dbReference>
<organism evidence="2 3">
    <name type="scientific">Niabella soli DSM 19437</name>
    <dbReference type="NCBI Taxonomy" id="929713"/>
    <lineage>
        <taxon>Bacteria</taxon>
        <taxon>Pseudomonadati</taxon>
        <taxon>Bacteroidota</taxon>
        <taxon>Chitinophagia</taxon>
        <taxon>Chitinophagales</taxon>
        <taxon>Chitinophagaceae</taxon>
        <taxon>Niabella</taxon>
    </lineage>
</organism>
<protein>
    <submittedName>
        <fullName evidence="2">Excinuclease ABC subunit C</fullName>
    </submittedName>
</protein>
<dbReference type="InterPro" id="IPR000305">
    <property type="entry name" value="GIY-YIG_endonuc"/>
</dbReference>
<evidence type="ECO:0000259" key="1">
    <source>
        <dbReference type="PROSITE" id="PS50164"/>
    </source>
</evidence>
<evidence type="ECO:0000313" key="3">
    <source>
        <dbReference type="Proteomes" id="UP000003586"/>
    </source>
</evidence>
<dbReference type="EMBL" id="CP007035">
    <property type="protein sequence ID" value="AHF16704.1"/>
    <property type="molecule type" value="Genomic_DNA"/>
</dbReference>
<proteinExistence type="predicted"/>
<accession>W0F5H2</accession>
<sequence>MPYTFYILYSSTLDKFYIGFTSGLLGQRLQKHLTNHSGFTARAKDWKCVFSEIYESKEEAQKREKEIKRWKSAKSMTFYTFTRCPFKAKYTT</sequence>
<dbReference type="Pfam" id="PF01541">
    <property type="entry name" value="GIY-YIG"/>
    <property type="match status" value="1"/>
</dbReference>
<reference evidence="2 3" key="1">
    <citation type="submission" date="2013-12" db="EMBL/GenBank/DDBJ databases">
        <authorList>
            <consortium name="DOE Joint Genome Institute"/>
            <person name="Eisen J."/>
            <person name="Huntemann M."/>
            <person name="Han J."/>
            <person name="Chen A."/>
            <person name="Kyrpides N."/>
            <person name="Mavromatis K."/>
            <person name="Markowitz V."/>
            <person name="Palaniappan K."/>
            <person name="Ivanova N."/>
            <person name="Schaumberg A."/>
            <person name="Pati A."/>
            <person name="Liolios K."/>
            <person name="Nordberg H.P."/>
            <person name="Cantor M.N."/>
            <person name="Hua S.X."/>
            <person name="Woyke T."/>
        </authorList>
    </citation>
    <scope>NUCLEOTIDE SEQUENCE [LARGE SCALE GENOMIC DNA]</scope>
    <source>
        <strain evidence="3">DSM 19437</strain>
    </source>
</reference>
<evidence type="ECO:0000313" key="2">
    <source>
        <dbReference type="EMBL" id="AHF16704.1"/>
    </source>
</evidence>
<gene>
    <name evidence="2" type="ORF">NIASO_19035</name>
</gene>
<dbReference type="HOGENOM" id="CLU_135650_6_0_10"/>
<dbReference type="CDD" id="cd10449">
    <property type="entry name" value="GIY-YIG_SLX1_like"/>
    <property type="match status" value="1"/>
</dbReference>
<feature type="domain" description="GIY-YIG" evidence="1">
    <location>
        <begin position="1"/>
        <end position="81"/>
    </location>
</feature>
<dbReference type="eggNOG" id="COG2827">
    <property type="taxonomic scope" value="Bacteria"/>
</dbReference>
<dbReference type="RefSeq" id="WP_008588209.1">
    <property type="nucleotide sequence ID" value="NZ_CP007035.1"/>
</dbReference>
<dbReference type="KEGG" id="nso:NIASO_19035"/>
<dbReference type="AlphaFoldDB" id="W0F5H2"/>
<dbReference type="PROSITE" id="PS50164">
    <property type="entry name" value="GIY_YIG"/>
    <property type="match status" value="1"/>
</dbReference>
<keyword evidence="3" id="KW-1185">Reference proteome</keyword>